<dbReference type="CTD" id="8580362"/>
<dbReference type="RefSeq" id="XP_002638365.1">
    <property type="nucleotide sequence ID" value="XM_002638319.1"/>
</dbReference>
<feature type="transmembrane region" description="Helical" evidence="1">
    <location>
        <begin position="227"/>
        <end position="253"/>
    </location>
</feature>
<proteinExistence type="predicted"/>
<gene>
    <name evidence="2 4" type="ORF">CBG18567</name>
    <name evidence="2" type="ORF">CBG_18567</name>
</gene>
<accession>A8XTL4</accession>
<dbReference type="SUPFAM" id="SSF81321">
    <property type="entry name" value="Family A G protein-coupled receptor-like"/>
    <property type="match status" value="1"/>
</dbReference>
<keyword evidence="1" id="KW-0812">Transmembrane</keyword>
<dbReference type="PANTHER" id="PTHR22751:SF286">
    <property type="entry name" value="G_PROTEIN_RECEP_F1_2 DOMAIN-CONTAINING PROTEIN"/>
    <property type="match status" value="1"/>
</dbReference>
<feature type="transmembrane region" description="Helical" evidence="1">
    <location>
        <begin position="125"/>
        <end position="152"/>
    </location>
</feature>
<dbReference type="FunCoup" id="A8XTL4">
    <property type="interactions" value="1"/>
</dbReference>
<feature type="transmembrane region" description="Helical" evidence="1">
    <location>
        <begin position="89"/>
        <end position="113"/>
    </location>
</feature>
<evidence type="ECO:0000256" key="1">
    <source>
        <dbReference type="SAM" id="Phobius"/>
    </source>
</evidence>
<feature type="transmembrane region" description="Helical" evidence="1">
    <location>
        <begin position="20"/>
        <end position="40"/>
    </location>
</feature>
<reference evidence="2 3" key="2">
    <citation type="journal article" date="2011" name="PLoS Genet.">
        <title>Caenorhabditis briggsae recombinant inbred line genotypes reveal inter-strain incompatibility and the evolution of recombination.</title>
        <authorList>
            <person name="Ross J.A."/>
            <person name="Koboldt D.C."/>
            <person name="Staisch J.E."/>
            <person name="Chamberlin H.M."/>
            <person name="Gupta B.P."/>
            <person name="Miller R.D."/>
            <person name="Baird S.E."/>
            <person name="Haag E.S."/>
        </authorList>
    </citation>
    <scope>NUCLEOTIDE SEQUENCE [LARGE SCALE GENOMIC DNA]</scope>
    <source>
        <strain evidence="2 3">AF16</strain>
    </source>
</reference>
<evidence type="ECO:0000313" key="4">
    <source>
        <dbReference type="WormBase" id="CBG18567"/>
    </source>
</evidence>
<dbReference type="eggNOG" id="ENOG502T3I2">
    <property type="taxonomic scope" value="Eukaryota"/>
</dbReference>
<dbReference type="WormBase" id="CBG18567">
    <property type="protein sequence ID" value="CBP48581"/>
    <property type="gene ID" value="WBGene00037961"/>
</dbReference>
<sequence>MPNITGSSVLYDTEYLIKYLDLSLSAFGIVTNIIHICFLFQNSKIFIFLIFITGADLLHVSTVFFFQIRNVLIYIYHRNCVGYLNYFDMFFKSLVIIFTEFAADSGAWISIFMSFKWSWNHAKKVATWIFLILFIFVSVYCSLIMLIFAYILPYSPCNTEDLAQQFLEDKENPIAQIILIYSNLEFVFGIAQVLANIFLLFIWFPLKFYKFRKHRKLDNFYLENLKCIFSIFLSFMICDFSRFIVLLICYTYGKEDREYQPSQEYLTISNGLSQIIRTTFACLRPFIVLKVCKNYQEIVKAFFIISTGSTSFIKVAPKSSVTTT</sequence>
<dbReference type="GeneID" id="8580362"/>
<dbReference type="HOGENOM" id="CLU_074436_0_0_1"/>
<dbReference type="InParanoid" id="A8XTL4"/>
<keyword evidence="1" id="KW-1133">Transmembrane helix</keyword>
<dbReference type="PANTHER" id="PTHR22751">
    <property type="entry name" value="G-PROTEIN COUPLED RECEPTOR-RELATED"/>
    <property type="match status" value="1"/>
</dbReference>
<dbReference type="KEGG" id="cbr:CBG_18567"/>
<dbReference type="Gene3D" id="1.20.1070.10">
    <property type="entry name" value="Rhodopsin 7-helix transmembrane proteins"/>
    <property type="match status" value="1"/>
</dbReference>
<protein>
    <submittedName>
        <fullName evidence="2">Protein CBG18567</fullName>
    </submittedName>
</protein>
<evidence type="ECO:0000313" key="3">
    <source>
        <dbReference type="Proteomes" id="UP000008549"/>
    </source>
</evidence>
<keyword evidence="1" id="KW-0472">Membrane</keyword>
<reference evidence="2 3" key="1">
    <citation type="journal article" date="2003" name="PLoS Biol.">
        <title>The genome sequence of Caenorhabditis briggsae: a platform for comparative genomics.</title>
        <authorList>
            <person name="Stein L.D."/>
            <person name="Bao Z."/>
            <person name="Blasiar D."/>
            <person name="Blumenthal T."/>
            <person name="Brent M.R."/>
            <person name="Chen N."/>
            <person name="Chinwalla A."/>
            <person name="Clarke L."/>
            <person name="Clee C."/>
            <person name="Coghlan A."/>
            <person name="Coulson A."/>
            <person name="D'Eustachio P."/>
            <person name="Fitch D.H."/>
            <person name="Fulton L.A."/>
            <person name="Fulton R.E."/>
            <person name="Griffiths-Jones S."/>
            <person name="Harris T.W."/>
            <person name="Hillier L.W."/>
            <person name="Kamath R."/>
            <person name="Kuwabara P.E."/>
            <person name="Mardis E.R."/>
            <person name="Marra M.A."/>
            <person name="Miner T.L."/>
            <person name="Minx P."/>
            <person name="Mullikin J.C."/>
            <person name="Plumb R.W."/>
            <person name="Rogers J."/>
            <person name="Schein J.E."/>
            <person name="Sohrmann M."/>
            <person name="Spieth J."/>
            <person name="Stajich J.E."/>
            <person name="Wei C."/>
            <person name="Willey D."/>
            <person name="Wilson R.K."/>
            <person name="Durbin R."/>
            <person name="Waterston R.H."/>
        </authorList>
    </citation>
    <scope>NUCLEOTIDE SEQUENCE [LARGE SCALE GENOMIC DNA]</scope>
    <source>
        <strain evidence="2 3">AF16</strain>
    </source>
</reference>
<organism evidence="2 3">
    <name type="scientific">Caenorhabditis briggsae</name>
    <dbReference type="NCBI Taxonomy" id="6238"/>
    <lineage>
        <taxon>Eukaryota</taxon>
        <taxon>Metazoa</taxon>
        <taxon>Ecdysozoa</taxon>
        <taxon>Nematoda</taxon>
        <taxon>Chromadorea</taxon>
        <taxon>Rhabditida</taxon>
        <taxon>Rhabditina</taxon>
        <taxon>Rhabditomorpha</taxon>
        <taxon>Rhabditoidea</taxon>
        <taxon>Rhabditidae</taxon>
        <taxon>Peloderinae</taxon>
        <taxon>Caenorhabditis</taxon>
    </lineage>
</organism>
<dbReference type="Proteomes" id="UP000008549">
    <property type="component" value="Unassembled WGS sequence"/>
</dbReference>
<evidence type="ECO:0000313" key="2">
    <source>
        <dbReference type="EMBL" id="CAP35991.1"/>
    </source>
</evidence>
<keyword evidence="3" id="KW-1185">Reference proteome</keyword>
<name>A8XTL4_CAEBR</name>
<dbReference type="OMA" id="GANIRPW"/>
<feature type="transmembrane region" description="Helical" evidence="1">
    <location>
        <begin position="47"/>
        <end position="69"/>
    </location>
</feature>
<feature type="transmembrane region" description="Helical" evidence="1">
    <location>
        <begin position="186"/>
        <end position="206"/>
    </location>
</feature>
<dbReference type="EMBL" id="HE601466">
    <property type="protein sequence ID" value="CAP35991.1"/>
    <property type="molecule type" value="Genomic_DNA"/>
</dbReference>
<dbReference type="AlphaFoldDB" id="A8XTL4"/>